<name>A0A2V3IZJ1_9FLOR</name>
<dbReference type="OrthoDB" id="10450244at2759"/>
<organism evidence="2 3">
    <name type="scientific">Gracilariopsis chorda</name>
    <dbReference type="NCBI Taxonomy" id="448386"/>
    <lineage>
        <taxon>Eukaryota</taxon>
        <taxon>Rhodophyta</taxon>
        <taxon>Florideophyceae</taxon>
        <taxon>Rhodymeniophycidae</taxon>
        <taxon>Gracilariales</taxon>
        <taxon>Gracilariaceae</taxon>
        <taxon>Gracilariopsis</taxon>
    </lineage>
</organism>
<evidence type="ECO:0000313" key="3">
    <source>
        <dbReference type="Proteomes" id="UP000247409"/>
    </source>
</evidence>
<sequence length="352" mass="39918">MSQAPRQHSKKPQHRNVQANVACATPPESIHPAPRVPHRATRSVSRALGVQRSHLPSALEIYSRRRVDRTTSVQTEDRSGSAISKPRKRFRKKVSSIFANNTELKKRVEKLFIDISHEELLALAAAPVQPRRFAAKPDTCPLKLPDKALKMLETIANSDEAAAARRRMKNHEGFKVNASKVWGMEKVEEVRKRISSCSPISVQSFEKVFDLAGGKENSLETSTENGSRRNVEPPKRLSVKWFEEDARINGLKSEKPLDRIGIPAVLRKHARRNERGYRIDGRPRAPGGRALKRTRTTTQRRVTPRSADAFQMLVQVATQQNCSEKARLMYEYPDEKGDEIVRSLKKRKLRSS</sequence>
<gene>
    <name evidence="2" type="ORF">BWQ96_03678</name>
</gene>
<evidence type="ECO:0000256" key="1">
    <source>
        <dbReference type="SAM" id="MobiDB-lite"/>
    </source>
</evidence>
<feature type="region of interest" description="Disordered" evidence="1">
    <location>
        <begin position="278"/>
        <end position="301"/>
    </location>
</feature>
<evidence type="ECO:0000313" key="2">
    <source>
        <dbReference type="EMBL" id="PXF46550.1"/>
    </source>
</evidence>
<keyword evidence="3" id="KW-1185">Reference proteome</keyword>
<comment type="caution">
    <text evidence="2">The sequence shown here is derived from an EMBL/GenBank/DDBJ whole genome shotgun (WGS) entry which is preliminary data.</text>
</comment>
<reference evidence="2 3" key="1">
    <citation type="journal article" date="2018" name="Mol. Biol. Evol.">
        <title>Analysis of the draft genome of the red seaweed Gracilariopsis chorda provides insights into genome size evolution in Rhodophyta.</title>
        <authorList>
            <person name="Lee J."/>
            <person name="Yang E.C."/>
            <person name="Graf L."/>
            <person name="Yang J.H."/>
            <person name="Qiu H."/>
            <person name="Zel Zion U."/>
            <person name="Chan C.X."/>
            <person name="Stephens T.G."/>
            <person name="Weber A.P.M."/>
            <person name="Boo G.H."/>
            <person name="Boo S.M."/>
            <person name="Kim K.M."/>
            <person name="Shin Y."/>
            <person name="Jung M."/>
            <person name="Lee S.J."/>
            <person name="Yim H.S."/>
            <person name="Lee J.H."/>
            <person name="Bhattacharya D."/>
            <person name="Yoon H.S."/>
        </authorList>
    </citation>
    <scope>NUCLEOTIDE SEQUENCE [LARGE SCALE GENOMIC DNA]</scope>
    <source>
        <strain evidence="2 3">SKKU-2015</strain>
        <tissue evidence="2">Whole body</tissue>
    </source>
</reference>
<protein>
    <submittedName>
        <fullName evidence="2">Uncharacterized protein</fullName>
    </submittedName>
</protein>
<proteinExistence type="predicted"/>
<dbReference type="AlphaFoldDB" id="A0A2V3IZJ1"/>
<dbReference type="EMBL" id="NBIV01000036">
    <property type="protein sequence ID" value="PXF46550.1"/>
    <property type="molecule type" value="Genomic_DNA"/>
</dbReference>
<dbReference type="Proteomes" id="UP000247409">
    <property type="component" value="Unassembled WGS sequence"/>
</dbReference>
<accession>A0A2V3IZJ1</accession>